<feature type="compositionally biased region" description="Basic and acidic residues" evidence="1">
    <location>
        <begin position="1"/>
        <end position="11"/>
    </location>
</feature>
<dbReference type="GO" id="GO:0016740">
    <property type="term" value="F:transferase activity"/>
    <property type="evidence" value="ECO:0007669"/>
    <property type="project" value="UniProtKB-KW"/>
</dbReference>
<feature type="domain" description="At2g29880-like C-terminal" evidence="3">
    <location>
        <begin position="279"/>
        <end position="325"/>
    </location>
</feature>
<feature type="region of interest" description="Disordered" evidence="1">
    <location>
        <begin position="198"/>
        <end position="249"/>
    </location>
</feature>
<feature type="domain" description="Myb/SANT-like" evidence="2">
    <location>
        <begin position="92"/>
        <end position="132"/>
    </location>
</feature>
<keyword evidence="5" id="KW-1185">Reference proteome</keyword>
<protein>
    <submittedName>
        <fullName evidence="4">Dihydrolipoamide acetyltransferase</fullName>
    </submittedName>
</protein>
<dbReference type="Pfam" id="PF24769">
    <property type="entry name" value="At2g29880_C"/>
    <property type="match status" value="1"/>
</dbReference>
<keyword evidence="4" id="KW-0808">Transferase</keyword>
<dbReference type="InterPro" id="IPR024752">
    <property type="entry name" value="Myb/SANT-like_dom"/>
</dbReference>
<proteinExistence type="predicted"/>
<evidence type="ECO:0000313" key="4">
    <source>
        <dbReference type="EMBL" id="GER40927.1"/>
    </source>
</evidence>
<evidence type="ECO:0000256" key="1">
    <source>
        <dbReference type="SAM" id="MobiDB-lite"/>
    </source>
</evidence>
<evidence type="ECO:0000313" key="5">
    <source>
        <dbReference type="Proteomes" id="UP000325081"/>
    </source>
</evidence>
<evidence type="ECO:0000259" key="3">
    <source>
        <dbReference type="Pfam" id="PF24769"/>
    </source>
</evidence>
<feature type="region of interest" description="Disordered" evidence="1">
    <location>
        <begin position="1"/>
        <end position="20"/>
    </location>
</feature>
<dbReference type="OrthoDB" id="1927148at2759"/>
<gene>
    <name evidence="4" type="ORF">STAS_17634</name>
</gene>
<comment type="caution">
    <text evidence="4">The sequence shown here is derived from an EMBL/GenBank/DDBJ whole genome shotgun (WGS) entry which is preliminary data.</text>
</comment>
<dbReference type="InterPro" id="IPR055314">
    <property type="entry name" value="At2g29880-like"/>
</dbReference>
<dbReference type="InterPro" id="IPR056253">
    <property type="entry name" value="At2g29880-like_C"/>
</dbReference>
<dbReference type="PANTHER" id="PTHR47864:SF2">
    <property type="entry name" value="MYB_SANT-LIKE DNA-BINDING DOMAIN PROTEIN"/>
    <property type="match status" value="1"/>
</dbReference>
<evidence type="ECO:0000259" key="2">
    <source>
        <dbReference type="Pfam" id="PF12776"/>
    </source>
</evidence>
<accession>A0A5A7Q943</accession>
<dbReference type="EMBL" id="BKCP01006027">
    <property type="protein sequence ID" value="GER40927.1"/>
    <property type="molecule type" value="Genomic_DNA"/>
</dbReference>
<dbReference type="AlphaFoldDB" id="A0A5A7Q943"/>
<organism evidence="4 5">
    <name type="scientific">Striga asiatica</name>
    <name type="common">Asiatic witchweed</name>
    <name type="synonym">Buchnera asiatica</name>
    <dbReference type="NCBI Taxonomy" id="4170"/>
    <lineage>
        <taxon>Eukaryota</taxon>
        <taxon>Viridiplantae</taxon>
        <taxon>Streptophyta</taxon>
        <taxon>Embryophyta</taxon>
        <taxon>Tracheophyta</taxon>
        <taxon>Spermatophyta</taxon>
        <taxon>Magnoliopsida</taxon>
        <taxon>eudicotyledons</taxon>
        <taxon>Gunneridae</taxon>
        <taxon>Pentapetalae</taxon>
        <taxon>asterids</taxon>
        <taxon>lamiids</taxon>
        <taxon>Lamiales</taxon>
        <taxon>Orobanchaceae</taxon>
        <taxon>Buchnereae</taxon>
        <taxon>Striga</taxon>
    </lineage>
</organism>
<dbReference type="Proteomes" id="UP000325081">
    <property type="component" value="Unassembled WGS sequence"/>
</dbReference>
<reference evidence="5" key="1">
    <citation type="journal article" date="2019" name="Curr. Biol.">
        <title>Genome Sequence of Striga asiatica Provides Insight into the Evolution of Plant Parasitism.</title>
        <authorList>
            <person name="Yoshida S."/>
            <person name="Kim S."/>
            <person name="Wafula E.K."/>
            <person name="Tanskanen J."/>
            <person name="Kim Y.M."/>
            <person name="Honaas L."/>
            <person name="Yang Z."/>
            <person name="Spallek T."/>
            <person name="Conn C.E."/>
            <person name="Ichihashi Y."/>
            <person name="Cheong K."/>
            <person name="Cui S."/>
            <person name="Der J.P."/>
            <person name="Gundlach H."/>
            <person name="Jiao Y."/>
            <person name="Hori C."/>
            <person name="Ishida J.K."/>
            <person name="Kasahara H."/>
            <person name="Kiba T."/>
            <person name="Kim M.S."/>
            <person name="Koo N."/>
            <person name="Laohavisit A."/>
            <person name="Lee Y.H."/>
            <person name="Lumba S."/>
            <person name="McCourt P."/>
            <person name="Mortimer J.C."/>
            <person name="Mutuku J.M."/>
            <person name="Nomura T."/>
            <person name="Sasaki-Sekimoto Y."/>
            <person name="Seto Y."/>
            <person name="Wang Y."/>
            <person name="Wakatake T."/>
            <person name="Sakakibara H."/>
            <person name="Demura T."/>
            <person name="Yamaguchi S."/>
            <person name="Yoneyama K."/>
            <person name="Manabe R.I."/>
            <person name="Nelson D.C."/>
            <person name="Schulman A.H."/>
            <person name="Timko M.P."/>
            <person name="dePamphilis C.W."/>
            <person name="Choi D."/>
            <person name="Shirasu K."/>
        </authorList>
    </citation>
    <scope>NUCLEOTIDE SEQUENCE [LARGE SCALE GENOMIC DNA]</scope>
    <source>
        <strain evidence="5">cv. UVA1</strain>
    </source>
</reference>
<dbReference type="PANTHER" id="PTHR47864">
    <property type="entry name" value="TRANSMEMBRANE PROTEIN"/>
    <property type="match status" value="1"/>
</dbReference>
<sequence length="327" mass="36925">MASNGDCHRETNLNNPPISRQARRIFSNLAHKKMASDNDGYNRQLTEPRIHSGAAVNVGGSTAQTAVMTESNELLKLMVDVSNRGWRDHAGKINKITKQYAKYHELMRHNSGFGWNSATKFFTANDEIWKDYFKSHPKDSSLQTDPHPDFEDLRIAVGNGTARGTHSIAIGDDIIEETRENGSLLDDFTYDPSSDAFILSSTQDPFPPPSPENSFMPTSTQQPCSEPRPPPRKRAKTDSQTKATSFDPKDTQDLVEKLTSNVEKFTRAIESIDTKEFNCWDLIKEIPGLTSEDRFKTLDLLNTKAKKSEFFNMSLDEQAEWIAYKLK</sequence>
<name>A0A5A7Q943_STRAF</name>
<dbReference type="Pfam" id="PF12776">
    <property type="entry name" value="Myb_DNA-bind_3"/>
    <property type="match status" value="1"/>
</dbReference>
<feature type="compositionally biased region" description="Polar residues" evidence="1">
    <location>
        <begin position="212"/>
        <end position="224"/>
    </location>
</feature>